<comment type="caution">
    <text evidence="1">The sequence shown here is derived from an EMBL/GenBank/DDBJ whole genome shotgun (WGS) entry which is preliminary data.</text>
</comment>
<dbReference type="GO" id="GO:0004519">
    <property type="term" value="F:endonuclease activity"/>
    <property type="evidence" value="ECO:0007669"/>
    <property type="project" value="UniProtKB-KW"/>
</dbReference>
<dbReference type="RefSeq" id="WP_205108530.1">
    <property type="nucleotide sequence ID" value="NZ_BAAAHT010000013.1"/>
</dbReference>
<keyword evidence="2" id="KW-1185">Reference proteome</keyword>
<accession>A0ABS2L4R0</accession>
<evidence type="ECO:0000313" key="1">
    <source>
        <dbReference type="EMBL" id="MBM7472079.1"/>
    </source>
</evidence>
<sequence length="326" mass="36351">MNIADTVASLGGIADLNTLRASGFTAKQTQRAVDLGGLTRIRRGWVAARDAPQNAVRAVRVGGSLSCVSVLGQLGVWCPPDDLLHVRVHRHGNHLASPDDRAEALTEPAAQGVKLHRTHAAHHPPRHWHTDPVDVALMHAITCQPRNYAVALCDSAINLGLADKRSLERIAALIDKRHLHIVRLADPSAQSGLETMARLRLRALRIPYRKQAEIAGVGHVDLLVGERLVLELDGKEWHSSPEAFAEDRRRDLILHERGYFVTRLTYAQAMFDWPRVEAMIVGLVAHGKHNWPRSTAGIARRATEAERNQKWSQARAYEQAHYFWRS</sequence>
<keyword evidence="1" id="KW-0378">Hydrolase</keyword>
<dbReference type="Gene3D" id="3.40.960.10">
    <property type="entry name" value="VSR Endonuclease"/>
    <property type="match status" value="1"/>
</dbReference>
<protein>
    <submittedName>
        <fullName evidence="1">Very-short-patch-repair endonuclease</fullName>
    </submittedName>
</protein>
<keyword evidence="1" id="KW-0255">Endonuclease</keyword>
<proteinExistence type="predicted"/>
<gene>
    <name evidence="1" type="ORF">JOE66_001713</name>
</gene>
<keyword evidence="1" id="KW-0540">Nuclease</keyword>
<evidence type="ECO:0000313" key="2">
    <source>
        <dbReference type="Proteomes" id="UP000776164"/>
    </source>
</evidence>
<dbReference type="InterPro" id="IPR011335">
    <property type="entry name" value="Restrct_endonuc-II-like"/>
</dbReference>
<dbReference type="SUPFAM" id="SSF52980">
    <property type="entry name" value="Restriction endonuclease-like"/>
    <property type="match status" value="1"/>
</dbReference>
<dbReference type="Proteomes" id="UP000776164">
    <property type="component" value="Unassembled WGS sequence"/>
</dbReference>
<reference evidence="1 2" key="1">
    <citation type="submission" date="2021-01" db="EMBL/GenBank/DDBJ databases">
        <title>Sequencing the genomes of 1000 actinobacteria strains.</title>
        <authorList>
            <person name="Klenk H.-P."/>
        </authorList>
    </citation>
    <scope>NUCLEOTIDE SEQUENCE [LARGE SCALE GENOMIC DNA]</scope>
    <source>
        <strain evidence="1 2">DSM 13057</strain>
    </source>
</reference>
<organism evidence="1 2">
    <name type="scientific">Subtercola frigoramans</name>
    <dbReference type="NCBI Taxonomy" id="120298"/>
    <lineage>
        <taxon>Bacteria</taxon>
        <taxon>Bacillati</taxon>
        <taxon>Actinomycetota</taxon>
        <taxon>Actinomycetes</taxon>
        <taxon>Micrococcales</taxon>
        <taxon>Microbacteriaceae</taxon>
        <taxon>Subtercola</taxon>
    </lineage>
</organism>
<name>A0ABS2L4R0_9MICO</name>
<dbReference type="EMBL" id="JAFBBU010000001">
    <property type="protein sequence ID" value="MBM7472079.1"/>
    <property type="molecule type" value="Genomic_DNA"/>
</dbReference>